<dbReference type="Proteomes" id="UP000242381">
    <property type="component" value="Unassembled WGS sequence"/>
</dbReference>
<keyword evidence="5" id="KW-1133">Transmembrane helix</keyword>
<dbReference type="Pfam" id="PF01105">
    <property type="entry name" value="EMP24_GP25L"/>
    <property type="match status" value="1"/>
</dbReference>
<evidence type="ECO:0000256" key="5">
    <source>
        <dbReference type="ARBA" id="ARBA00022989"/>
    </source>
</evidence>
<accession>A0A0A1N955</accession>
<keyword evidence="6" id="KW-0472">Membrane</keyword>
<evidence type="ECO:0000256" key="6">
    <source>
        <dbReference type="ARBA" id="ARBA00023136"/>
    </source>
</evidence>
<dbReference type="GO" id="GO:0016020">
    <property type="term" value="C:membrane"/>
    <property type="evidence" value="ECO:0007669"/>
    <property type="project" value="UniProtKB-SubCell"/>
</dbReference>
<evidence type="ECO:0000259" key="10">
    <source>
        <dbReference type="PROSITE" id="PS50866"/>
    </source>
</evidence>
<dbReference type="InterPro" id="IPR009038">
    <property type="entry name" value="GOLD_dom"/>
</dbReference>
<reference evidence="11 12" key="1">
    <citation type="journal article" date="2016" name="Proc. Natl. Acad. Sci. U.S.A.">
        <title>Lipid metabolic changes in an early divergent fungus govern the establishment of a mutualistic symbiosis with endobacteria.</title>
        <authorList>
            <person name="Lastovetsky O.A."/>
            <person name="Gaspar M.L."/>
            <person name="Mondo S.J."/>
            <person name="LaButti K.M."/>
            <person name="Sandor L."/>
            <person name="Grigoriev I.V."/>
            <person name="Henry S.A."/>
            <person name="Pawlowska T.E."/>
        </authorList>
    </citation>
    <scope>NUCLEOTIDE SEQUENCE [LARGE SCALE GENOMIC DNA]</scope>
    <source>
        <strain evidence="11 12">ATCC 11559</strain>
    </source>
</reference>
<feature type="domain" description="GOLD" evidence="10">
    <location>
        <begin position="29"/>
        <end position="111"/>
    </location>
</feature>
<dbReference type="PROSITE" id="PS50866">
    <property type="entry name" value="GOLD"/>
    <property type="match status" value="1"/>
</dbReference>
<dbReference type="AlphaFoldDB" id="A0A0A1N955"/>
<dbReference type="OMA" id="QEKMMET"/>
<evidence type="ECO:0000256" key="2">
    <source>
        <dbReference type="ARBA" id="ARBA00007104"/>
    </source>
</evidence>
<keyword evidence="4 9" id="KW-0732">Signal</keyword>
<evidence type="ECO:0000313" key="12">
    <source>
        <dbReference type="Proteomes" id="UP000242381"/>
    </source>
</evidence>
<dbReference type="GO" id="GO:0012505">
    <property type="term" value="C:endomembrane system"/>
    <property type="evidence" value="ECO:0007669"/>
    <property type="project" value="UniProtKB-SubCell"/>
</dbReference>
<evidence type="ECO:0000256" key="4">
    <source>
        <dbReference type="ARBA" id="ARBA00022729"/>
    </source>
</evidence>
<evidence type="ECO:0000256" key="9">
    <source>
        <dbReference type="SAM" id="SignalP"/>
    </source>
</evidence>
<dbReference type="PANTHER" id="PTHR22811">
    <property type="entry name" value="TRANSMEMBRANE EMP24 DOMAIN-CONTAINING PROTEIN"/>
    <property type="match status" value="1"/>
</dbReference>
<protein>
    <submittedName>
        <fullName evidence="11">Supernatant protein factor C-terminal domain-containing protein</fullName>
    </submittedName>
</protein>
<dbReference type="InterPro" id="IPR036598">
    <property type="entry name" value="GOLD_dom_sf"/>
</dbReference>
<organism evidence="11 12">
    <name type="scientific">Rhizopus microsporus</name>
    <dbReference type="NCBI Taxonomy" id="58291"/>
    <lineage>
        <taxon>Eukaryota</taxon>
        <taxon>Fungi</taxon>
        <taxon>Fungi incertae sedis</taxon>
        <taxon>Mucoromycota</taxon>
        <taxon>Mucoromycotina</taxon>
        <taxon>Mucoromycetes</taxon>
        <taxon>Mucorales</taxon>
        <taxon>Mucorineae</taxon>
        <taxon>Rhizopodaceae</taxon>
        <taxon>Rhizopus</taxon>
    </lineage>
</organism>
<gene>
    <name evidence="11" type="ORF">BCV71DRAFT_43402</name>
</gene>
<comment type="similarity">
    <text evidence="2 8">Belongs to the EMP24/GP25L family.</text>
</comment>
<comment type="subcellular location">
    <subcellularLocation>
        <location evidence="7">Endomembrane system</location>
        <topology evidence="7">Single-pass membrane protein</topology>
    </subcellularLocation>
    <subcellularLocation>
        <location evidence="1 8">Membrane</location>
        <topology evidence="1 8">Single-pass type I membrane protein</topology>
    </subcellularLocation>
</comment>
<dbReference type="EMBL" id="KV921451">
    <property type="protein sequence ID" value="ORE14835.1"/>
    <property type="molecule type" value="Genomic_DNA"/>
</dbReference>
<proteinExistence type="inferred from homology"/>
<sequence>MMIVTVLASVLLLVQHIIALSINIKAGEVDCYYEYLEVGEKLIVSYQVGDGGNYDIDFWIKDPQDAFIISKVKQTSDAHSLTANIAGKYTFCFGNEFSTVSDKKVGFNVHENIQKIHESVKENTDPLEKEISELAESIFNIKAQQEYIVVRERQHRDTAESTNARVKWWSIAQLGLLVSVCFWQVYYLKRFFEVKRAV</sequence>
<feature type="signal peptide" evidence="9">
    <location>
        <begin position="1"/>
        <end position="19"/>
    </location>
</feature>
<evidence type="ECO:0000256" key="7">
    <source>
        <dbReference type="ARBA" id="ARBA00037847"/>
    </source>
</evidence>
<dbReference type="SUPFAM" id="SSF101576">
    <property type="entry name" value="Supernatant protein factor (SPF), C-terminal domain"/>
    <property type="match status" value="1"/>
</dbReference>
<evidence type="ECO:0000256" key="1">
    <source>
        <dbReference type="ARBA" id="ARBA00004479"/>
    </source>
</evidence>
<dbReference type="SMART" id="SM01190">
    <property type="entry name" value="EMP24_GP25L"/>
    <property type="match status" value="1"/>
</dbReference>
<evidence type="ECO:0000256" key="8">
    <source>
        <dbReference type="RuleBase" id="RU003827"/>
    </source>
</evidence>
<name>A0A0A1N955_RHIZD</name>
<feature type="chain" id="PRO_5030003885" evidence="9">
    <location>
        <begin position="20"/>
        <end position="198"/>
    </location>
</feature>
<evidence type="ECO:0000313" key="11">
    <source>
        <dbReference type="EMBL" id="ORE14835.1"/>
    </source>
</evidence>
<dbReference type="VEuPathDB" id="FungiDB:BCV72DRAFT_293018"/>
<evidence type="ECO:0000256" key="3">
    <source>
        <dbReference type="ARBA" id="ARBA00022692"/>
    </source>
</evidence>
<dbReference type="InterPro" id="IPR015720">
    <property type="entry name" value="Emp24-like"/>
</dbReference>
<keyword evidence="3 8" id="KW-0812">Transmembrane</keyword>